<gene>
    <name evidence="1" type="ORF">NEZAVI_LOCUS11419</name>
</gene>
<evidence type="ECO:0000313" key="1">
    <source>
        <dbReference type="EMBL" id="CAH1402654.1"/>
    </source>
</evidence>
<dbReference type="EMBL" id="OV725081">
    <property type="protein sequence ID" value="CAH1402654.1"/>
    <property type="molecule type" value="Genomic_DNA"/>
</dbReference>
<dbReference type="AlphaFoldDB" id="A0A9P0MRT8"/>
<accession>A0A9P0MRT8</accession>
<reference evidence="1" key="1">
    <citation type="submission" date="2022-01" db="EMBL/GenBank/DDBJ databases">
        <authorList>
            <person name="King R."/>
        </authorList>
    </citation>
    <scope>NUCLEOTIDE SEQUENCE</scope>
</reference>
<keyword evidence="2" id="KW-1185">Reference proteome</keyword>
<proteinExistence type="predicted"/>
<sequence>MLLISGWLPLNAEEERMGNPLEHLEEISRITPQYSMFTPAIKESKSPRPSHPMHYSRHTSSAFLNFEKWSYDSANRDCLILSPAGLWGTGEKKHRFSPAAYRP</sequence>
<dbReference type="Proteomes" id="UP001152798">
    <property type="component" value="Chromosome 5"/>
</dbReference>
<protein>
    <submittedName>
        <fullName evidence="1">Uncharacterized protein</fullName>
    </submittedName>
</protein>
<organism evidence="1 2">
    <name type="scientific">Nezara viridula</name>
    <name type="common">Southern green stink bug</name>
    <name type="synonym">Cimex viridulus</name>
    <dbReference type="NCBI Taxonomy" id="85310"/>
    <lineage>
        <taxon>Eukaryota</taxon>
        <taxon>Metazoa</taxon>
        <taxon>Ecdysozoa</taxon>
        <taxon>Arthropoda</taxon>
        <taxon>Hexapoda</taxon>
        <taxon>Insecta</taxon>
        <taxon>Pterygota</taxon>
        <taxon>Neoptera</taxon>
        <taxon>Paraneoptera</taxon>
        <taxon>Hemiptera</taxon>
        <taxon>Heteroptera</taxon>
        <taxon>Panheteroptera</taxon>
        <taxon>Pentatomomorpha</taxon>
        <taxon>Pentatomoidea</taxon>
        <taxon>Pentatomidae</taxon>
        <taxon>Pentatominae</taxon>
        <taxon>Nezara</taxon>
    </lineage>
</organism>
<evidence type="ECO:0000313" key="2">
    <source>
        <dbReference type="Proteomes" id="UP001152798"/>
    </source>
</evidence>
<name>A0A9P0MRT8_NEZVI</name>